<evidence type="ECO:0000313" key="1">
    <source>
        <dbReference type="EMBL" id="HDR00289.1"/>
    </source>
</evidence>
<reference evidence="1" key="1">
    <citation type="journal article" date="2020" name="mSystems">
        <title>Genome- and Community-Level Interaction Insights into Carbon Utilization and Element Cycling Functions of Hydrothermarchaeota in Hydrothermal Sediment.</title>
        <authorList>
            <person name="Zhou Z."/>
            <person name="Liu Y."/>
            <person name="Xu W."/>
            <person name="Pan J."/>
            <person name="Luo Z.H."/>
            <person name="Li M."/>
        </authorList>
    </citation>
    <scope>NUCLEOTIDE SEQUENCE [LARGE SCALE GENOMIC DNA]</scope>
    <source>
        <strain evidence="1">SpSt-1182</strain>
    </source>
</reference>
<dbReference type="AlphaFoldDB" id="A0A7V0T7E2"/>
<sequence>MTRLTVTLAGLVLLLGCSARINSVIIDRDAGTRRWDVDNIFLANDIKVLDVREEVKEGALFVDILIRNGWAMPIGGKLKVQFYDKRGVALPDAWGWKQINLESSQEEWFRAIAPRPADEIGRMKIMTRGINLPGN</sequence>
<comment type="caution">
    <text evidence="1">The sequence shown here is derived from an EMBL/GenBank/DDBJ whole genome shotgun (WGS) entry which is preliminary data.</text>
</comment>
<dbReference type="InterPro" id="IPR038483">
    <property type="entry name" value="YcfL-like_sf"/>
</dbReference>
<proteinExistence type="predicted"/>
<dbReference type="PROSITE" id="PS51257">
    <property type="entry name" value="PROKAR_LIPOPROTEIN"/>
    <property type="match status" value="1"/>
</dbReference>
<dbReference type="Gene3D" id="2.60.40.3230">
    <property type="match status" value="1"/>
</dbReference>
<evidence type="ECO:0008006" key="2">
    <source>
        <dbReference type="Google" id="ProtNLM"/>
    </source>
</evidence>
<protein>
    <recommendedName>
        <fullName evidence="2">DUF1425 domain-containing protein</fullName>
    </recommendedName>
</protein>
<name>A0A7V0T7E2_UNCW3</name>
<gene>
    <name evidence="1" type="ORF">ENN51_08420</name>
</gene>
<dbReference type="EMBL" id="DSBX01000324">
    <property type="protein sequence ID" value="HDR00289.1"/>
    <property type="molecule type" value="Genomic_DNA"/>
</dbReference>
<organism evidence="1">
    <name type="scientific">candidate division WOR-3 bacterium</name>
    <dbReference type="NCBI Taxonomy" id="2052148"/>
    <lineage>
        <taxon>Bacteria</taxon>
        <taxon>Bacteria division WOR-3</taxon>
    </lineage>
</organism>
<dbReference type="Proteomes" id="UP000885672">
    <property type="component" value="Unassembled WGS sequence"/>
</dbReference>
<accession>A0A7V0T7E2</accession>